<organism evidence="3 4">
    <name type="scientific">Azospirillum brasilense</name>
    <dbReference type="NCBI Taxonomy" id="192"/>
    <lineage>
        <taxon>Bacteria</taxon>
        <taxon>Pseudomonadati</taxon>
        <taxon>Pseudomonadota</taxon>
        <taxon>Alphaproteobacteria</taxon>
        <taxon>Rhodospirillales</taxon>
        <taxon>Azospirillaceae</taxon>
        <taxon>Azospirillum</taxon>
    </lineage>
</organism>
<accession>A0A235HGP8</accession>
<geneLocation type="plasmid" evidence="3">
    <name>unnamed</name>
</geneLocation>
<evidence type="ECO:0000256" key="1">
    <source>
        <dbReference type="SAM" id="SignalP"/>
    </source>
</evidence>
<dbReference type="RefSeq" id="WP_094302839.1">
    <property type="nucleotide sequence ID" value="NZ_NOWT01000005.1"/>
</dbReference>
<reference evidence="3 4" key="1">
    <citation type="submission" date="2017-07" db="EMBL/GenBank/DDBJ databases">
        <title>Whole genome sequence of Azospirillum brasilense 2A1, a potential biofertilizer strain.</title>
        <authorList>
            <person name="Fontana C.A."/>
            <person name="Toffoli L.M."/>
            <person name="Salazar S.M."/>
            <person name="Puglisi E."/>
            <person name="Pedraza R."/>
            <person name="Bassi D."/>
            <person name="Cocconcelli P.S."/>
        </authorList>
    </citation>
    <scope>NUCLEOTIDE SEQUENCE [LARGE SCALE GENOMIC DNA]</scope>
    <source>
        <strain evidence="3 4">2A1</strain>
        <plasmid evidence="3">unnamed</plasmid>
    </source>
</reference>
<gene>
    <name evidence="3" type="ORF">CHT98_08705</name>
</gene>
<feature type="signal peptide" evidence="1">
    <location>
        <begin position="1"/>
        <end position="18"/>
    </location>
</feature>
<dbReference type="SUPFAM" id="SSF103190">
    <property type="entry name" value="Sensory domain-like"/>
    <property type="match status" value="1"/>
</dbReference>
<sequence>MKASTFALMLLVFTAEFTALPHSRALAGPAEDVRSSMQLLKSKAAAMGAPNIKGEDTVAGKTVPDFYFGDTKMNNNFSLVDDVQKEKGGTSTIIVKNGDEYIRVATNVKKDDGSPAIGAVLDPNGKAIAVIAKGESFYGDVDILGKPYTTGYEPIRDARNNIIGVYYVGYLKN</sequence>
<dbReference type="Pfam" id="PF17201">
    <property type="entry name" value="Cache_3-Cache_2"/>
    <property type="match status" value="1"/>
</dbReference>
<comment type="caution">
    <text evidence="3">The sequence shown here is derived from an EMBL/GenBank/DDBJ whole genome shotgun (WGS) entry which is preliminary data.</text>
</comment>
<evidence type="ECO:0000259" key="2">
    <source>
        <dbReference type="Pfam" id="PF17201"/>
    </source>
</evidence>
<dbReference type="InterPro" id="IPR033462">
    <property type="entry name" value="Cache_3-Cache_2"/>
</dbReference>
<evidence type="ECO:0000313" key="3">
    <source>
        <dbReference type="EMBL" id="OYD84988.1"/>
    </source>
</evidence>
<keyword evidence="1" id="KW-0732">Signal</keyword>
<dbReference type="Proteomes" id="UP000215367">
    <property type="component" value="Unassembled WGS sequence"/>
</dbReference>
<keyword evidence="3" id="KW-0614">Plasmid</keyword>
<dbReference type="AlphaFoldDB" id="A0A235HGP8"/>
<feature type="domain" description="Cache 3/Cache 2 fusion" evidence="2">
    <location>
        <begin position="33"/>
        <end position="171"/>
    </location>
</feature>
<dbReference type="EMBL" id="NOWT01000005">
    <property type="protein sequence ID" value="OYD84988.1"/>
    <property type="molecule type" value="Genomic_DNA"/>
</dbReference>
<name>A0A235HGP8_AZOBR</name>
<feature type="chain" id="PRO_5013212130" description="Cache 3/Cache 2 fusion domain-containing protein" evidence="1">
    <location>
        <begin position="19"/>
        <end position="173"/>
    </location>
</feature>
<evidence type="ECO:0000313" key="4">
    <source>
        <dbReference type="Proteomes" id="UP000215367"/>
    </source>
</evidence>
<protein>
    <recommendedName>
        <fullName evidence="2">Cache 3/Cache 2 fusion domain-containing protein</fullName>
    </recommendedName>
</protein>
<dbReference type="InterPro" id="IPR029151">
    <property type="entry name" value="Sensor-like_sf"/>
</dbReference>
<proteinExistence type="predicted"/>